<comment type="subcellular location">
    <subcellularLocation>
        <location evidence="3">Mitochondrion</location>
    </subcellularLocation>
</comment>
<evidence type="ECO:0000256" key="10">
    <source>
        <dbReference type="ARBA" id="ARBA00022833"/>
    </source>
</evidence>
<evidence type="ECO:0000256" key="11">
    <source>
        <dbReference type="ARBA" id="ARBA00022842"/>
    </source>
</evidence>
<keyword evidence="9" id="KW-0378">Hydrolase</keyword>
<evidence type="ECO:0000256" key="4">
    <source>
        <dbReference type="ARBA" id="ARBA00007626"/>
    </source>
</evidence>
<dbReference type="OrthoDB" id="46913at2759"/>
<comment type="catalytic activity">
    <reaction evidence="1">
        <text>Endonucleolytic cleavage of RNA, removing 5'-extranucleotides from tRNA precursor.</text>
        <dbReference type="EC" id="3.1.26.5"/>
    </reaction>
</comment>
<feature type="domain" description="PRORP" evidence="14">
    <location>
        <begin position="346"/>
        <end position="544"/>
    </location>
</feature>
<comment type="caution">
    <text evidence="15">The sequence shown here is derived from an EMBL/GenBank/DDBJ whole genome shotgun (WGS) entry which is preliminary data.</text>
</comment>
<dbReference type="GO" id="GO:0001682">
    <property type="term" value="P:tRNA 5'-leader removal"/>
    <property type="evidence" value="ECO:0007669"/>
    <property type="project" value="TreeGrafter"/>
</dbReference>
<dbReference type="GO" id="GO:0030678">
    <property type="term" value="C:mitochondrial ribonuclease P complex"/>
    <property type="evidence" value="ECO:0007669"/>
    <property type="project" value="TreeGrafter"/>
</dbReference>
<keyword evidence="12" id="KW-0809">Transit peptide</keyword>
<comment type="cofactor">
    <cofactor evidence="2">
        <name>Mg(2+)</name>
        <dbReference type="ChEBI" id="CHEBI:18420"/>
    </cofactor>
</comment>
<evidence type="ECO:0000256" key="1">
    <source>
        <dbReference type="ARBA" id="ARBA00000928"/>
    </source>
</evidence>
<evidence type="ECO:0000256" key="8">
    <source>
        <dbReference type="ARBA" id="ARBA00022723"/>
    </source>
</evidence>
<dbReference type="InterPro" id="IPR011990">
    <property type="entry name" value="TPR-like_helical_dom_sf"/>
</dbReference>
<gene>
    <name evidence="15" type="ORF">FGIG_04550</name>
</gene>
<accession>A0A504Y8M9</accession>
<evidence type="ECO:0000256" key="7">
    <source>
        <dbReference type="ARBA" id="ARBA00022722"/>
    </source>
</evidence>
<dbReference type="Pfam" id="PF16953">
    <property type="entry name" value="PRORP"/>
    <property type="match status" value="1"/>
</dbReference>
<evidence type="ECO:0000313" key="16">
    <source>
        <dbReference type="Proteomes" id="UP000316759"/>
    </source>
</evidence>
<keyword evidence="7" id="KW-0540">Nuclease</keyword>
<evidence type="ECO:0000256" key="5">
    <source>
        <dbReference type="ARBA" id="ARBA00012179"/>
    </source>
</evidence>
<dbReference type="PANTHER" id="PTHR13547">
    <property type="match status" value="1"/>
</dbReference>
<dbReference type="AlphaFoldDB" id="A0A504Y8M9"/>
<keyword evidence="13" id="KW-0496">Mitochondrion</keyword>
<dbReference type="Gene3D" id="1.25.40.10">
    <property type="entry name" value="Tetratricopeptide repeat domain"/>
    <property type="match status" value="1"/>
</dbReference>
<evidence type="ECO:0000256" key="13">
    <source>
        <dbReference type="ARBA" id="ARBA00023128"/>
    </source>
</evidence>
<proteinExistence type="inferred from homology"/>
<keyword evidence="8" id="KW-0479">Metal-binding</keyword>
<name>A0A504Y8M9_FASGI</name>
<keyword evidence="11" id="KW-0460">Magnesium</keyword>
<dbReference type="GO" id="GO:0004526">
    <property type="term" value="F:ribonuclease P activity"/>
    <property type="evidence" value="ECO:0007669"/>
    <property type="project" value="UniProtKB-EC"/>
</dbReference>
<evidence type="ECO:0000259" key="14">
    <source>
        <dbReference type="Pfam" id="PF16953"/>
    </source>
</evidence>
<evidence type="ECO:0000256" key="12">
    <source>
        <dbReference type="ARBA" id="ARBA00022946"/>
    </source>
</evidence>
<dbReference type="InterPro" id="IPR031595">
    <property type="entry name" value="PRORP_C"/>
</dbReference>
<dbReference type="STRING" id="46835.A0A504Y8M9"/>
<sequence length="560" mass="63779">MACCMPKIVLLRSRYWVMNLLISFVSHELHSSGSKIQPNMCWSSDVPSLCDRAFDRRIMHIIIIGRMVRGSQVLGRAVPSLRYGLARYLSTKPNLSLLQTLPFPPTKFCVRSVLEKWTDEPVPREACNELFQLTEHEPGCGSLWSLLISVGTKLDRTLFTESIVDFILSNPTKHSSATINCALLLLIERGRFSEFHTLYKTLLSRLSETELQILAPNLIGLLSQSPMWNEAMDLIPLCDTSVVKYQTRRIINGAARYGSLVDVFSLLESLKQADVPPNAEFFNSFFRRFVSSNDAVNVDDTLNRLLTVLRNTHWSIPEESATILCDWFNQKRNWHAKLAVQLQRDECPVCKCTLPTFELKPDSVRGLAEGFYQRAFKGDTPDDLYLTTTPAELKSLNRFLSDLDGPFDCVVDFLNLMHGFGIPFIPSKAGVSISQFLLRLHHSFNMRRFCLVGKGNKVIRHREFLSTIRNLGDRTGVSVCTFVTQSTSLDDIFMLYMALWSGPDCYLVSNDEFRQHRFTVGPDLNLQLSRWQAVRQIAVNENTRSYTVRRLLSPALTSNR</sequence>
<keyword evidence="10" id="KW-0862">Zinc</keyword>
<dbReference type="Gene3D" id="3.40.50.11980">
    <property type="match status" value="1"/>
</dbReference>
<evidence type="ECO:0000256" key="2">
    <source>
        <dbReference type="ARBA" id="ARBA00001946"/>
    </source>
</evidence>
<evidence type="ECO:0000256" key="9">
    <source>
        <dbReference type="ARBA" id="ARBA00022801"/>
    </source>
</evidence>
<dbReference type="GO" id="GO:0097745">
    <property type="term" value="P:mitochondrial tRNA 5'-end processing"/>
    <property type="evidence" value="ECO:0007669"/>
    <property type="project" value="TreeGrafter"/>
</dbReference>
<protein>
    <recommendedName>
        <fullName evidence="5">ribonuclease P</fullName>
        <ecNumber evidence="5">3.1.26.5</ecNumber>
    </recommendedName>
</protein>
<dbReference type="Proteomes" id="UP000316759">
    <property type="component" value="Unassembled WGS sequence"/>
</dbReference>
<dbReference type="PANTHER" id="PTHR13547:SF1">
    <property type="entry name" value="MITOCHONDRIAL RIBONUCLEASE P CATALYTIC SUBUNIT"/>
    <property type="match status" value="1"/>
</dbReference>
<keyword evidence="16" id="KW-1185">Reference proteome</keyword>
<evidence type="ECO:0000313" key="15">
    <source>
        <dbReference type="EMBL" id="TPP57454.1"/>
    </source>
</evidence>
<comment type="similarity">
    <text evidence="4">Belongs to the PPR family. P subfamily.</text>
</comment>
<reference evidence="15 16" key="1">
    <citation type="submission" date="2019-04" db="EMBL/GenBank/DDBJ databases">
        <title>Annotation for the trematode Fasciola gigantica.</title>
        <authorList>
            <person name="Choi Y.-J."/>
        </authorList>
    </citation>
    <scope>NUCLEOTIDE SEQUENCE [LARGE SCALE GENOMIC DNA]</scope>
    <source>
        <strain evidence="15">Uganda_cow_1</strain>
    </source>
</reference>
<dbReference type="GO" id="GO:0046872">
    <property type="term" value="F:metal ion binding"/>
    <property type="evidence" value="ECO:0007669"/>
    <property type="project" value="UniProtKB-KW"/>
</dbReference>
<evidence type="ECO:0000256" key="6">
    <source>
        <dbReference type="ARBA" id="ARBA00022694"/>
    </source>
</evidence>
<organism evidence="15 16">
    <name type="scientific">Fasciola gigantica</name>
    <name type="common">Giant liver fluke</name>
    <dbReference type="NCBI Taxonomy" id="46835"/>
    <lineage>
        <taxon>Eukaryota</taxon>
        <taxon>Metazoa</taxon>
        <taxon>Spiralia</taxon>
        <taxon>Lophotrochozoa</taxon>
        <taxon>Platyhelminthes</taxon>
        <taxon>Trematoda</taxon>
        <taxon>Digenea</taxon>
        <taxon>Plagiorchiida</taxon>
        <taxon>Echinostomata</taxon>
        <taxon>Echinostomatoidea</taxon>
        <taxon>Fasciolidae</taxon>
        <taxon>Fasciola</taxon>
    </lineage>
</organism>
<dbReference type="EMBL" id="SUNJ01013179">
    <property type="protein sequence ID" value="TPP57454.1"/>
    <property type="molecule type" value="Genomic_DNA"/>
</dbReference>
<dbReference type="EC" id="3.1.26.5" evidence="5"/>
<evidence type="ECO:0000256" key="3">
    <source>
        <dbReference type="ARBA" id="ARBA00004173"/>
    </source>
</evidence>
<keyword evidence="6" id="KW-0819">tRNA processing</keyword>